<dbReference type="EMBL" id="FNBN01000002">
    <property type="protein sequence ID" value="SDF80559.1"/>
    <property type="molecule type" value="Genomic_DNA"/>
</dbReference>
<proteinExistence type="predicted"/>
<dbReference type="GO" id="GO:0000156">
    <property type="term" value="F:phosphorelay response regulator activity"/>
    <property type="evidence" value="ECO:0007669"/>
    <property type="project" value="InterPro"/>
</dbReference>
<dbReference type="SMART" id="SM00448">
    <property type="entry name" value="REC"/>
    <property type="match status" value="1"/>
</dbReference>
<evidence type="ECO:0000259" key="2">
    <source>
        <dbReference type="PROSITE" id="PS50110"/>
    </source>
</evidence>
<evidence type="ECO:0000259" key="3">
    <source>
        <dbReference type="PROSITE" id="PS50930"/>
    </source>
</evidence>
<name>A0A1G7P4N2_CHIFI</name>
<dbReference type="Pfam" id="PF00072">
    <property type="entry name" value="Response_reg"/>
    <property type="match status" value="1"/>
</dbReference>
<gene>
    <name evidence="4" type="ORF">SAMN04488121_1021041</name>
</gene>
<accession>A0A1G7P4N2</accession>
<dbReference type="OrthoDB" id="9787344at2"/>
<feature type="modified residue" description="4-aspartylphosphate" evidence="1">
    <location>
        <position position="55"/>
    </location>
</feature>
<dbReference type="SMART" id="SM00850">
    <property type="entry name" value="LytTR"/>
    <property type="match status" value="1"/>
</dbReference>
<dbReference type="PANTHER" id="PTHR37299:SF1">
    <property type="entry name" value="STAGE 0 SPORULATION PROTEIN A HOMOLOG"/>
    <property type="match status" value="1"/>
</dbReference>
<reference evidence="4 5" key="1">
    <citation type="submission" date="2016-10" db="EMBL/GenBank/DDBJ databases">
        <authorList>
            <person name="de Groot N.N."/>
        </authorList>
    </citation>
    <scope>NUCLEOTIDE SEQUENCE [LARGE SCALE GENOMIC DNA]</scope>
    <source>
        <strain evidence="4 5">DSM 527</strain>
    </source>
</reference>
<feature type="domain" description="HTH LytTR-type" evidence="3">
    <location>
        <begin position="142"/>
        <end position="241"/>
    </location>
</feature>
<protein>
    <submittedName>
        <fullName evidence="4">DNA-binding response regulator, LytR/AlgR family</fullName>
    </submittedName>
</protein>
<dbReference type="PANTHER" id="PTHR37299">
    <property type="entry name" value="TRANSCRIPTIONAL REGULATOR-RELATED"/>
    <property type="match status" value="1"/>
</dbReference>
<dbReference type="RefSeq" id="WP_089831880.1">
    <property type="nucleotide sequence ID" value="NZ_FNBN01000002.1"/>
</dbReference>
<dbReference type="Gene3D" id="2.40.50.1020">
    <property type="entry name" value="LytTr DNA-binding domain"/>
    <property type="match status" value="1"/>
</dbReference>
<dbReference type="Pfam" id="PF04397">
    <property type="entry name" value="LytTR"/>
    <property type="match status" value="1"/>
</dbReference>
<dbReference type="InterPro" id="IPR046947">
    <property type="entry name" value="LytR-like"/>
</dbReference>
<evidence type="ECO:0000256" key="1">
    <source>
        <dbReference type="PROSITE-ProRule" id="PRU00169"/>
    </source>
</evidence>
<dbReference type="InterPro" id="IPR007492">
    <property type="entry name" value="LytTR_DNA-bd_dom"/>
</dbReference>
<feature type="domain" description="Response regulatory" evidence="2">
    <location>
        <begin position="4"/>
        <end position="115"/>
    </location>
</feature>
<dbReference type="Proteomes" id="UP000199045">
    <property type="component" value="Unassembled WGS sequence"/>
</dbReference>
<evidence type="ECO:0000313" key="4">
    <source>
        <dbReference type="EMBL" id="SDF80559.1"/>
    </source>
</evidence>
<sequence length="244" mass="28306">MSLRCLIVDDEPLAHDIILRYMEDVPFLENCGQCYRATEVPDFLNRQAIDLIFLDVRMPKLNGLDFLRTLQQRPLVIITSAYEEHALESFDLDVCDYLLKPFRFERFLKAVNRALADYTLRQQAATTAPLTPPVTPATPETIYIKSDKKQILLNLDDVYYLESLGNYVKVWDEQRFLLTQRTLSSFESQLPADTFIRIHKSYILNKKFVRYIEGNIISLKNGKQLPLGKNYKHVVKQLLNGQGT</sequence>
<dbReference type="AlphaFoldDB" id="A0A1G7P4N2"/>
<dbReference type="PROSITE" id="PS50110">
    <property type="entry name" value="RESPONSE_REGULATORY"/>
    <property type="match status" value="1"/>
</dbReference>
<dbReference type="STRING" id="104663.SAMN04488121_1021041"/>
<dbReference type="PROSITE" id="PS50930">
    <property type="entry name" value="HTH_LYTTR"/>
    <property type="match status" value="1"/>
</dbReference>
<dbReference type="Gene3D" id="3.40.50.2300">
    <property type="match status" value="1"/>
</dbReference>
<organism evidence="4 5">
    <name type="scientific">Chitinophaga filiformis</name>
    <name type="common">Myxococcus filiformis</name>
    <name type="synonym">Flexibacter filiformis</name>
    <dbReference type="NCBI Taxonomy" id="104663"/>
    <lineage>
        <taxon>Bacteria</taxon>
        <taxon>Pseudomonadati</taxon>
        <taxon>Bacteroidota</taxon>
        <taxon>Chitinophagia</taxon>
        <taxon>Chitinophagales</taxon>
        <taxon>Chitinophagaceae</taxon>
        <taxon>Chitinophaga</taxon>
    </lineage>
</organism>
<dbReference type="GO" id="GO:0003677">
    <property type="term" value="F:DNA binding"/>
    <property type="evidence" value="ECO:0007669"/>
    <property type="project" value="UniProtKB-KW"/>
</dbReference>
<keyword evidence="1" id="KW-0597">Phosphoprotein</keyword>
<dbReference type="InterPro" id="IPR001789">
    <property type="entry name" value="Sig_transdc_resp-reg_receiver"/>
</dbReference>
<evidence type="ECO:0000313" key="5">
    <source>
        <dbReference type="Proteomes" id="UP000199045"/>
    </source>
</evidence>
<keyword evidence="4" id="KW-0238">DNA-binding</keyword>
<dbReference type="SUPFAM" id="SSF52172">
    <property type="entry name" value="CheY-like"/>
    <property type="match status" value="1"/>
</dbReference>
<dbReference type="InterPro" id="IPR011006">
    <property type="entry name" value="CheY-like_superfamily"/>
</dbReference>